<dbReference type="InterPro" id="IPR036390">
    <property type="entry name" value="WH_DNA-bd_sf"/>
</dbReference>
<accession>A0ABQ4EWI5</accession>
<dbReference type="InterPro" id="IPR036388">
    <property type="entry name" value="WH-like_DNA-bd_sf"/>
</dbReference>
<dbReference type="SMART" id="SM00895">
    <property type="entry name" value="FCD"/>
    <property type="match status" value="1"/>
</dbReference>
<dbReference type="SUPFAM" id="SSF48008">
    <property type="entry name" value="GntR ligand-binding domain-like"/>
    <property type="match status" value="1"/>
</dbReference>
<dbReference type="Gene3D" id="1.20.120.530">
    <property type="entry name" value="GntR ligand-binding domain-like"/>
    <property type="match status" value="1"/>
</dbReference>
<keyword evidence="2" id="KW-0238">DNA-binding</keyword>
<keyword evidence="3" id="KW-0804">Transcription</keyword>
<feature type="domain" description="HTH gntR-type" evidence="4">
    <location>
        <begin position="23"/>
        <end position="90"/>
    </location>
</feature>
<dbReference type="EMBL" id="BONX01000038">
    <property type="protein sequence ID" value="GIG98996.1"/>
    <property type="molecule type" value="Genomic_DNA"/>
</dbReference>
<keyword evidence="1" id="KW-0805">Transcription regulation</keyword>
<proteinExistence type="predicted"/>
<evidence type="ECO:0000259" key="4">
    <source>
        <dbReference type="PROSITE" id="PS50949"/>
    </source>
</evidence>
<gene>
    <name evidence="5" type="ORF">Pma05_55690</name>
</gene>
<name>A0ABQ4EWI5_9ACTN</name>
<comment type="caution">
    <text evidence="5">The sequence shown here is derived from an EMBL/GenBank/DDBJ whole genome shotgun (WGS) entry which is preliminary data.</text>
</comment>
<dbReference type="PANTHER" id="PTHR43537:SF45">
    <property type="entry name" value="GNTR FAMILY REGULATORY PROTEIN"/>
    <property type="match status" value="1"/>
</dbReference>
<dbReference type="Pfam" id="PF07729">
    <property type="entry name" value="FCD"/>
    <property type="match status" value="1"/>
</dbReference>
<evidence type="ECO:0000256" key="2">
    <source>
        <dbReference type="ARBA" id="ARBA00023125"/>
    </source>
</evidence>
<keyword evidence="6" id="KW-1185">Reference proteome</keyword>
<dbReference type="InterPro" id="IPR011711">
    <property type="entry name" value="GntR_C"/>
</dbReference>
<dbReference type="SUPFAM" id="SSF46785">
    <property type="entry name" value="Winged helix' DNA-binding domain"/>
    <property type="match status" value="1"/>
</dbReference>
<evidence type="ECO:0000313" key="5">
    <source>
        <dbReference type="EMBL" id="GIG98996.1"/>
    </source>
</evidence>
<evidence type="ECO:0000313" key="6">
    <source>
        <dbReference type="Proteomes" id="UP000621500"/>
    </source>
</evidence>
<dbReference type="CDD" id="cd07377">
    <property type="entry name" value="WHTH_GntR"/>
    <property type="match status" value="1"/>
</dbReference>
<dbReference type="Proteomes" id="UP000621500">
    <property type="component" value="Unassembled WGS sequence"/>
</dbReference>
<organism evidence="5 6">
    <name type="scientific">Plantactinospora mayteni</name>
    <dbReference type="NCBI Taxonomy" id="566021"/>
    <lineage>
        <taxon>Bacteria</taxon>
        <taxon>Bacillati</taxon>
        <taxon>Actinomycetota</taxon>
        <taxon>Actinomycetes</taxon>
        <taxon>Micromonosporales</taxon>
        <taxon>Micromonosporaceae</taxon>
        <taxon>Plantactinospora</taxon>
    </lineage>
</organism>
<dbReference type="PANTHER" id="PTHR43537">
    <property type="entry name" value="TRANSCRIPTIONAL REGULATOR, GNTR FAMILY"/>
    <property type="match status" value="1"/>
</dbReference>
<sequence length="241" mass="26988">MKDNDPVTWLAKLQDDRSLITRASTAQRVAEILRARITEGALLPGTRLSEEMIGAALGVSRNTLRESFRLLMHERLVVHELNRGVFVRVLDVQDVVDIYRVRRVLECAAVGNARTSSAEAMDALEAALVEGEQAAAEQRWFDVGTANMQFHQAIAGLAGSPRIEEIMRQALAEIRLAFHVMAAPQTFHQPYLERHRELLELIRGGEVERAHTVLDDYLRTAERQLVDAYADGVPESVAARR</sequence>
<dbReference type="Pfam" id="PF00392">
    <property type="entry name" value="GntR"/>
    <property type="match status" value="1"/>
</dbReference>
<dbReference type="Gene3D" id="1.10.10.10">
    <property type="entry name" value="Winged helix-like DNA-binding domain superfamily/Winged helix DNA-binding domain"/>
    <property type="match status" value="1"/>
</dbReference>
<evidence type="ECO:0000256" key="1">
    <source>
        <dbReference type="ARBA" id="ARBA00023015"/>
    </source>
</evidence>
<dbReference type="SMART" id="SM00345">
    <property type="entry name" value="HTH_GNTR"/>
    <property type="match status" value="1"/>
</dbReference>
<dbReference type="InterPro" id="IPR000524">
    <property type="entry name" value="Tscrpt_reg_HTH_GntR"/>
</dbReference>
<protein>
    <submittedName>
        <fullName evidence="5">GntR family transcriptional regulator</fullName>
    </submittedName>
</protein>
<reference evidence="5 6" key="1">
    <citation type="submission" date="2021-01" db="EMBL/GenBank/DDBJ databases">
        <title>Whole genome shotgun sequence of Plantactinospora mayteni NBRC 109088.</title>
        <authorList>
            <person name="Komaki H."/>
            <person name="Tamura T."/>
        </authorList>
    </citation>
    <scope>NUCLEOTIDE SEQUENCE [LARGE SCALE GENOMIC DNA]</scope>
    <source>
        <strain evidence="5 6">NBRC 109088</strain>
    </source>
</reference>
<dbReference type="PROSITE" id="PS50949">
    <property type="entry name" value="HTH_GNTR"/>
    <property type="match status" value="1"/>
</dbReference>
<evidence type="ECO:0000256" key="3">
    <source>
        <dbReference type="ARBA" id="ARBA00023163"/>
    </source>
</evidence>
<dbReference type="InterPro" id="IPR008920">
    <property type="entry name" value="TF_FadR/GntR_C"/>
</dbReference>